<dbReference type="InterPro" id="IPR009856">
    <property type="entry name" value="Lir1"/>
</dbReference>
<organism evidence="1 2">
    <name type="scientific">Artemisia annua</name>
    <name type="common">Sweet wormwood</name>
    <dbReference type="NCBI Taxonomy" id="35608"/>
    <lineage>
        <taxon>Eukaryota</taxon>
        <taxon>Viridiplantae</taxon>
        <taxon>Streptophyta</taxon>
        <taxon>Embryophyta</taxon>
        <taxon>Tracheophyta</taxon>
        <taxon>Spermatophyta</taxon>
        <taxon>Magnoliopsida</taxon>
        <taxon>eudicotyledons</taxon>
        <taxon>Gunneridae</taxon>
        <taxon>Pentapetalae</taxon>
        <taxon>asterids</taxon>
        <taxon>campanulids</taxon>
        <taxon>Asterales</taxon>
        <taxon>Asteraceae</taxon>
        <taxon>Asteroideae</taxon>
        <taxon>Anthemideae</taxon>
        <taxon>Artemisiinae</taxon>
        <taxon>Artemisia</taxon>
    </lineage>
</organism>
<evidence type="ECO:0000313" key="2">
    <source>
        <dbReference type="Proteomes" id="UP000245207"/>
    </source>
</evidence>
<keyword evidence="2" id="KW-1185">Reference proteome</keyword>
<dbReference type="Pfam" id="PF07207">
    <property type="entry name" value="Lir1"/>
    <property type="match status" value="1"/>
</dbReference>
<protein>
    <submittedName>
        <fullName evidence="1">Light regulated Lir1</fullName>
    </submittedName>
</protein>
<accession>A0A2U1PRR9</accession>
<name>A0A2U1PRR9_ARTAN</name>
<dbReference type="OrthoDB" id="2011897at2759"/>
<gene>
    <name evidence="1" type="ORF">CTI12_AA118990</name>
</gene>
<dbReference type="AlphaFoldDB" id="A0A2U1PRR9"/>
<proteinExistence type="predicted"/>
<dbReference type="EMBL" id="PKPP01000813">
    <property type="protein sequence ID" value="PWA88458.1"/>
    <property type="molecule type" value="Genomic_DNA"/>
</dbReference>
<sequence>MQASIYFASSPFLPLQTTKTFGNTIIYPAKHHRQSIQTSTCISSIKAAAASSDSSQAVDYNSMASSVFPAEACETLGGVACDAEMFPETKPQPKAEDAPTTKQTAVDREYLEYDSPKTVFIAEACDDLGGEFCEPAYQSDRT</sequence>
<evidence type="ECO:0000313" key="1">
    <source>
        <dbReference type="EMBL" id="PWA88458.1"/>
    </source>
</evidence>
<dbReference type="PANTHER" id="PTHR36762:SF2">
    <property type="entry name" value="LIGHT-REGULATED PROTEIN 1, CHLOROPLASTIC"/>
    <property type="match status" value="1"/>
</dbReference>
<dbReference type="PANTHER" id="PTHR36762">
    <property type="entry name" value="LIGHT-REGULATED PROTEIN 1, CHLOROPLASTIC"/>
    <property type="match status" value="1"/>
</dbReference>
<reference evidence="1 2" key="1">
    <citation type="journal article" date="2018" name="Mol. Plant">
        <title>The genome of Artemisia annua provides insight into the evolution of Asteraceae family and artemisinin biosynthesis.</title>
        <authorList>
            <person name="Shen Q."/>
            <person name="Zhang L."/>
            <person name="Liao Z."/>
            <person name="Wang S."/>
            <person name="Yan T."/>
            <person name="Shi P."/>
            <person name="Liu M."/>
            <person name="Fu X."/>
            <person name="Pan Q."/>
            <person name="Wang Y."/>
            <person name="Lv Z."/>
            <person name="Lu X."/>
            <person name="Zhang F."/>
            <person name="Jiang W."/>
            <person name="Ma Y."/>
            <person name="Chen M."/>
            <person name="Hao X."/>
            <person name="Li L."/>
            <person name="Tang Y."/>
            <person name="Lv G."/>
            <person name="Zhou Y."/>
            <person name="Sun X."/>
            <person name="Brodelius P.E."/>
            <person name="Rose J.K.C."/>
            <person name="Tang K."/>
        </authorList>
    </citation>
    <scope>NUCLEOTIDE SEQUENCE [LARGE SCALE GENOMIC DNA]</scope>
    <source>
        <strain evidence="2">cv. Huhao1</strain>
        <tissue evidence="1">Leaf</tissue>
    </source>
</reference>
<dbReference type="GO" id="GO:0009507">
    <property type="term" value="C:chloroplast"/>
    <property type="evidence" value="ECO:0007669"/>
    <property type="project" value="InterPro"/>
</dbReference>
<dbReference type="Proteomes" id="UP000245207">
    <property type="component" value="Unassembled WGS sequence"/>
</dbReference>
<dbReference type="STRING" id="35608.A0A2U1PRR9"/>
<comment type="caution">
    <text evidence="1">The sequence shown here is derived from an EMBL/GenBank/DDBJ whole genome shotgun (WGS) entry which is preliminary data.</text>
</comment>